<proteinExistence type="predicted"/>
<accession>A0A242AML4</accession>
<organism evidence="2 3">
    <name type="scientific">Enterococcus faecium</name>
    <name type="common">Streptococcus faecium</name>
    <dbReference type="NCBI Taxonomy" id="1352"/>
    <lineage>
        <taxon>Bacteria</taxon>
        <taxon>Bacillati</taxon>
        <taxon>Bacillota</taxon>
        <taxon>Bacilli</taxon>
        <taxon>Lactobacillales</taxon>
        <taxon>Enterococcaceae</taxon>
        <taxon>Enterococcus</taxon>
    </lineage>
</organism>
<gene>
    <name evidence="2" type="ORF">A5810_003177</name>
</gene>
<protein>
    <recommendedName>
        <fullName evidence="1">Phage-Barnase-EndoU-ColicinE5/D-RelE like nuclease 4 domain-containing protein</fullName>
    </recommendedName>
</protein>
<dbReference type="Pfam" id="PF18813">
    <property type="entry name" value="PBECR4"/>
    <property type="match status" value="1"/>
</dbReference>
<evidence type="ECO:0000313" key="3">
    <source>
        <dbReference type="Proteomes" id="UP000194885"/>
    </source>
</evidence>
<dbReference type="Proteomes" id="UP000194885">
    <property type="component" value="Unassembled WGS sequence"/>
</dbReference>
<dbReference type="AlphaFoldDB" id="A0A242AML4"/>
<reference evidence="2 3" key="1">
    <citation type="submission" date="2017-05" db="EMBL/GenBank/DDBJ databases">
        <title>The Genome Sequence of Enterococcus faecium 7H8_DIV0219.</title>
        <authorList>
            <consortium name="The Broad Institute Genomics Platform"/>
            <consortium name="The Broad Institute Genomic Center for Infectious Diseases"/>
            <person name="Earl A."/>
            <person name="Manson A."/>
            <person name="Schwartman J."/>
            <person name="Gilmore M."/>
            <person name="Abouelleil A."/>
            <person name="Cao P."/>
            <person name="Chapman S."/>
            <person name="Cusick C."/>
            <person name="Shea T."/>
            <person name="Young S."/>
            <person name="Neafsey D."/>
            <person name="Nusbaum C."/>
            <person name="Birren B."/>
        </authorList>
    </citation>
    <scope>NUCLEOTIDE SEQUENCE [LARGE SCALE GENOMIC DNA]</scope>
    <source>
        <strain evidence="2 3">7H8_DIV0219</strain>
    </source>
</reference>
<dbReference type="EMBL" id="NGKW01000036">
    <property type="protein sequence ID" value="OTN82295.1"/>
    <property type="molecule type" value="Genomic_DNA"/>
</dbReference>
<dbReference type="InterPro" id="IPR041420">
    <property type="entry name" value="PBECR4"/>
</dbReference>
<evidence type="ECO:0000313" key="2">
    <source>
        <dbReference type="EMBL" id="OTN82295.1"/>
    </source>
</evidence>
<feature type="domain" description="Phage-Barnase-EndoU-ColicinE5/D-RelE like nuclease 4" evidence="1">
    <location>
        <begin position="1"/>
        <end position="136"/>
    </location>
</feature>
<comment type="caution">
    <text evidence="2">The sequence shown here is derived from an EMBL/GenBank/DDBJ whole genome shotgun (WGS) entry which is preliminary data.</text>
</comment>
<evidence type="ECO:0000259" key="1">
    <source>
        <dbReference type="Pfam" id="PF18813"/>
    </source>
</evidence>
<name>A0A242AML4_ENTFC</name>
<sequence length="138" mass="15547">MHLCGVRYDYSATQFYKAIKRKKISLKRIHVKDDGSTGQKLQIIHLLELLSSSGVRICDNGSFYNLSFDKAIRTSKMIIALTCVRTENQFAPQSLLALNGTTNKKLSKSLLESHEVVKIEKVKIGTNNISKTIFEKTV</sequence>